<keyword evidence="2" id="KW-1185">Reference proteome</keyword>
<dbReference type="STRING" id="560819.SAMN05428998_12586"/>
<accession>A0A1Y6CN99</accession>
<dbReference type="EMBL" id="FWZX01000025">
    <property type="protein sequence ID" value="SMF64720.1"/>
    <property type="molecule type" value="Genomic_DNA"/>
</dbReference>
<organism evidence="1 2">
    <name type="scientific">Tistlia consotensis USBA 355</name>
    <dbReference type="NCBI Taxonomy" id="560819"/>
    <lineage>
        <taxon>Bacteria</taxon>
        <taxon>Pseudomonadati</taxon>
        <taxon>Pseudomonadota</taxon>
        <taxon>Alphaproteobacteria</taxon>
        <taxon>Rhodospirillales</taxon>
        <taxon>Rhodovibrionaceae</taxon>
        <taxon>Tistlia</taxon>
    </lineage>
</organism>
<name>A0A1Y6CN99_9PROT</name>
<reference evidence="1 2" key="1">
    <citation type="submission" date="2017-04" db="EMBL/GenBank/DDBJ databases">
        <authorList>
            <person name="Afonso C.L."/>
            <person name="Miller P.J."/>
            <person name="Scott M.A."/>
            <person name="Spackman E."/>
            <person name="Goraichik I."/>
            <person name="Dimitrov K.M."/>
            <person name="Suarez D.L."/>
            <person name="Swayne D.E."/>
        </authorList>
    </citation>
    <scope>NUCLEOTIDE SEQUENCE [LARGE SCALE GENOMIC DNA]</scope>
    <source>
        <strain evidence="1 2">USBA 355</strain>
    </source>
</reference>
<gene>
    <name evidence="1" type="ORF">SAMN05428998_12586</name>
</gene>
<dbReference type="AlphaFoldDB" id="A0A1Y6CN99"/>
<proteinExistence type="predicted"/>
<evidence type="ECO:0000313" key="2">
    <source>
        <dbReference type="Proteomes" id="UP000192917"/>
    </source>
</evidence>
<dbReference type="Proteomes" id="UP000192917">
    <property type="component" value="Unassembled WGS sequence"/>
</dbReference>
<evidence type="ECO:0000313" key="1">
    <source>
        <dbReference type="EMBL" id="SMF64720.1"/>
    </source>
</evidence>
<sequence length="86" mass="9673">MFHSYVRAASGRIVDIGRAQFLMDKDLARETAEWIETSPGRVSAAPAEAGADAPSPRDQAFWERYCARHREKYGTPFVPDSDPDWS</sequence>
<protein>
    <submittedName>
        <fullName evidence="1">Uncharacterized protein</fullName>
    </submittedName>
</protein>
<dbReference type="RefSeq" id="WP_085125244.1">
    <property type="nucleotide sequence ID" value="NZ_FWZX01000025.1"/>
</dbReference>